<feature type="signal peptide" evidence="1">
    <location>
        <begin position="1"/>
        <end position="24"/>
    </location>
</feature>
<keyword evidence="1" id="KW-0732">Signal</keyword>
<protein>
    <recommendedName>
        <fullName evidence="4">Lipoprotein</fullName>
    </recommendedName>
</protein>
<evidence type="ECO:0000313" key="2">
    <source>
        <dbReference type="EMBL" id="PAW58239.1"/>
    </source>
</evidence>
<dbReference type="Proteomes" id="UP000217830">
    <property type="component" value="Unassembled WGS sequence"/>
</dbReference>
<dbReference type="RefSeq" id="WP_047293172.1">
    <property type="nucleotide sequence ID" value="NZ_NRSS01000003.1"/>
</dbReference>
<evidence type="ECO:0000313" key="3">
    <source>
        <dbReference type="Proteomes" id="UP000217830"/>
    </source>
</evidence>
<reference evidence="2 3" key="1">
    <citation type="submission" date="2017-08" db="EMBL/GenBank/DDBJ databases">
        <title>Draft Genome Sequence of Pseudomonas moraviensis TYU6, isolated from Taxus cuspidata by using PacBio Single-Molecule Real-Time Technology.</title>
        <authorList>
            <person name="Baek K.-H."/>
            <person name="Mishra A.K."/>
        </authorList>
    </citation>
    <scope>NUCLEOTIDE SEQUENCE [LARGE SCALE GENOMIC DNA]</scope>
    <source>
        <strain evidence="2 3">TYU6</strain>
    </source>
</reference>
<dbReference type="PROSITE" id="PS51257">
    <property type="entry name" value="PROKAR_LIPOPROTEIN"/>
    <property type="match status" value="1"/>
</dbReference>
<comment type="caution">
    <text evidence="2">The sequence shown here is derived from an EMBL/GenBank/DDBJ whole genome shotgun (WGS) entry which is preliminary data.</text>
</comment>
<sequence length="71" mass="7137">MRAAVVKVLLIAATVSVLSACSGAGGLTTTSCFSADCQSPEGRSHATTLKFGGNSIGSSLNQYSSGMLHDD</sequence>
<feature type="chain" id="PRO_5012855878" description="Lipoprotein" evidence="1">
    <location>
        <begin position="25"/>
        <end position="71"/>
    </location>
</feature>
<evidence type="ECO:0000256" key="1">
    <source>
        <dbReference type="SAM" id="SignalP"/>
    </source>
</evidence>
<gene>
    <name evidence="2" type="ORF">CKQ80_23995</name>
</gene>
<dbReference type="AlphaFoldDB" id="A0A2A2PRI6"/>
<evidence type="ECO:0008006" key="4">
    <source>
        <dbReference type="Google" id="ProtNLM"/>
    </source>
</evidence>
<dbReference type="EMBL" id="NRST01000001">
    <property type="protein sequence ID" value="PAW58239.1"/>
    <property type="molecule type" value="Genomic_DNA"/>
</dbReference>
<organism evidence="2 3">
    <name type="scientific">Pseudomonas moraviensis</name>
    <dbReference type="NCBI Taxonomy" id="321662"/>
    <lineage>
        <taxon>Bacteria</taxon>
        <taxon>Pseudomonadati</taxon>
        <taxon>Pseudomonadota</taxon>
        <taxon>Gammaproteobacteria</taxon>
        <taxon>Pseudomonadales</taxon>
        <taxon>Pseudomonadaceae</taxon>
        <taxon>Pseudomonas</taxon>
    </lineage>
</organism>
<name>A0A2A2PRI6_9PSED</name>
<keyword evidence="3" id="KW-1185">Reference proteome</keyword>
<proteinExistence type="predicted"/>
<accession>A0A2A2PRI6</accession>